<proteinExistence type="predicted"/>
<evidence type="ECO:0000256" key="1">
    <source>
        <dbReference type="SAM" id="MobiDB-lite"/>
    </source>
</evidence>
<dbReference type="AlphaFoldDB" id="A0A438J0R0"/>
<organism evidence="2 3">
    <name type="scientific">Vitis vinifera</name>
    <name type="common">Grape</name>
    <dbReference type="NCBI Taxonomy" id="29760"/>
    <lineage>
        <taxon>Eukaryota</taxon>
        <taxon>Viridiplantae</taxon>
        <taxon>Streptophyta</taxon>
        <taxon>Embryophyta</taxon>
        <taxon>Tracheophyta</taxon>
        <taxon>Spermatophyta</taxon>
        <taxon>Magnoliopsida</taxon>
        <taxon>eudicotyledons</taxon>
        <taxon>Gunneridae</taxon>
        <taxon>Pentapetalae</taxon>
        <taxon>rosids</taxon>
        <taxon>Vitales</taxon>
        <taxon>Vitaceae</taxon>
        <taxon>Viteae</taxon>
        <taxon>Vitis</taxon>
    </lineage>
</organism>
<feature type="region of interest" description="Disordered" evidence="1">
    <location>
        <begin position="341"/>
        <end position="405"/>
    </location>
</feature>
<evidence type="ECO:0000313" key="2">
    <source>
        <dbReference type="EMBL" id="RVX02535.1"/>
    </source>
</evidence>
<evidence type="ECO:0000313" key="3">
    <source>
        <dbReference type="Proteomes" id="UP000288805"/>
    </source>
</evidence>
<comment type="caution">
    <text evidence="2">The sequence shown here is derived from an EMBL/GenBank/DDBJ whole genome shotgun (WGS) entry which is preliminary data.</text>
</comment>
<sequence>MPVTSPGDRCWFGVELKTFEISIEEHKGKVCEKICERGPKLSSWIRFGGKGLSLLLEGVESCCGLKERIPFRKFWSEGDRDYNLELRSNRAGRFLFCVVKDAENKRFSLAFPEGRGLVGALPSRSVDRDTSSPQDCSAPCDAVWLEIEKEIFDRNEELLEFWASLYIFGEEASSRGLETLAGDPWLWMKTQPNTETLSGPESSSKPEVGSTQVRFRWLLVPLVSLCNSGGKKSPASPLCSLPTGSVHGSLGKKRWPLHALREAWVPCPLPQPEKLPLPVLGSGAPASDKTVAAAPLSHAYEVEMSQHLDAKAHSSLAYVNNFGPGLGKAHAATLGNPFKPIAPAPAPSSDLGQGSPKCSPCLRKGTPALTPASARTPHMEASPLATEHPPPVEAHNPQGKLSSPLISSRGGHLLLLLHSGIRDLRGKGDLSLVRWN</sequence>
<accession>A0A438J0R0</accession>
<gene>
    <name evidence="2" type="ORF">CK203_031118</name>
</gene>
<name>A0A438J0R0_VITVI</name>
<reference evidence="2 3" key="1">
    <citation type="journal article" date="2018" name="PLoS Genet.">
        <title>Population sequencing reveals clonal diversity and ancestral inbreeding in the grapevine cultivar Chardonnay.</title>
        <authorList>
            <person name="Roach M.J."/>
            <person name="Johnson D.L."/>
            <person name="Bohlmann J."/>
            <person name="van Vuuren H.J."/>
            <person name="Jones S.J."/>
            <person name="Pretorius I.S."/>
            <person name="Schmidt S.A."/>
            <person name="Borneman A.R."/>
        </authorList>
    </citation>
    <scope>NUCLEOTIDE SEQUENCE [LARGE SCALE GENOMIC DNA]</scope>
    <source>
        <strain evidence="3">cv. Chardonnay</strain>
        <tissue evidence="2">Leaf</tissue>
    </source>
</reference>
<protein>
    <submittedName>
        <fullName evidence="2">Uncharacterized protein</fullName>
    </submittedName>
</protein>
<dbReference type="EMBL" id="QGNW01000070">
    <property type="protein sequence ID" value="RVX02535.1"/>
    <property type="molecule type" value="Genomic_DNA"/>
</dbReference>
<dbReference type="Proteomes" id="UP000288805">
    <property type="component" value="Unassembled WGS sequence"/>
</dbReference>